<name>A0A4R6C7L2_9STAP</name>
<evidence type="ECO:0000313" key="2">
    <source>
        <dbReference type="EMBL" id="TDM18379.1"/>
    </source>
</evidence>
<sequence>MNIYTYLSNQKTNQSPKNIKCYSGFITPYLLILLFLTVFFLSYYSSRFMLKLKTMDHLEQYYYEEILKSVEKRGV</sequence>
<comment type="caution">
    <text evidence="2">The sequence shown here is derived from an EMBL/GenBank/DDBJ whole genome shotgun (WGS) entry which is preliminary data.</text>
</comment>
<protein>
    <submittedName>
        <fullName evidence="2">Uncharacterized protein</fullName>
    </submittedName>
</protein>
<dbReference type="Proteomes" id="UP000294865">
    <property type="component" value="Unassembled WGS sequence"/>
</dbReference>
<reference evidence="2 3" key="1">
    <citation type="submission" date="2019-01" db="EMBL/GenBank/DDBJ databases">
        <title>Draft genome sequences of Macrococcus caseolyticus, Macrococcus canis, Macrococcus bohemicus and Macrococcus goetzii.</title>
        <authorList>
            <person name="Mazhar S."/>
            <person name="Altermann E."/>
            <person name="Hill C."/>
            <person name="Mcauliffe O."/>
        </authorList>
    </citation>
    <scope>NUCLEOTIDE SEQUENCE [LARGE SCALE GENOMIC DNA]</scope>
    <source>
        <strain evidence="2 3">DPC7162</strain>
    </source>
</reference>
<evidence type="ECO:0000256" key="1">
    <source>
        <dbReference type="SAM" id="Phobius"/>
    </source>
</evidence>
<proteinExistence type="predicted"/>
<keyword evidence="1" id="KW-0812">Transmembrane</keyword>
<gene>
    <name evidence="2" type="ORF">ETI04_02485</name>
</gene>
<evidence type="ECO:0000313" key="3">
    <source>
        <dbReference type="Proteomes" id="UP000294865"/>
    </source>
</evidence>
<dbReference type="AlphaFoldDB" id="A0A4R6C7L2"/>
<dbReference type="EMBL" id="SDQG01000001">
    <property type="protein sequence ID" value="TDM18379.1"/>
    <property type="molecule type" value="Genomic_DNA"/>
</dbReference>
<organism evidence="2 3">
    <name type="scientific">Macrococcoides canis</name>
    <dbReference type="NCBI Taxonomy" id="1855823"/>
    <lineage>
        <taxon>Bacteria</taxon>
        <taxon>Bacillati</taxon>
        <taxon>Bacillota</taxon>
        <taxon>Bacilli</taxon>
        <taxon>Bacillales</taxon>
        <taxon>Staphylococcaceae</taxon>
        <taxon>Macrococcoides</taxon>
    </lineage>
</organism>
<feature type="transmembrane region" description="Helical" evidence="1">
    <location>
        <begin position="26"/>
        <end position="45"/>
    </location>
</feature>
<keyword evidence="1" id="KW-0472">Membrane</keyword>
<accession>A0A4R6C7L2</accession>
<keyword evidence="1" id="KW-1133">Transmembrane helix</keyword>